<comment type="caution">
    <text evidence="1">The sequence shown here is derived from an EMBL/GenBank/DDBJ whole genome shotgun (WGS) entry which is preliminary data.</text>
</comment>
<sequence length="439" mass="49438">MNSSWSSGLGSLDTLPLELRLCIYDELARSQLEDCKYISALAQVSQELLSEVAYHHGTFWSNTVLCFKISPRYERNSWLTVESNTSPDIHLRDLDDAISRGCRNLPYHMLKGIKIEIGCPSRADQGQILCVWKKCFDLVKLLGDRKVPFLAPLKICLVDTCKTASWYNARKSLPQKSLPTIEPGCSIRVEEADFLIALTPFVCLKGAAKASISIPEALRRDLKANSQYHGITTAERLLERSGPAASPADASDRSIDESLCLGRDDLYVKLETRLDFAAGRTANQLRLERFATWFDAGRIDAMSPAENEFRRIAWWSPAPETLLTHVSNLSARYMAMRALNPSSLYHRFGPKQSWHTKDFDCASESVTDAVYTGVVQDGWDTQAWYDKYQQSGLPAFNSRKSRNRVDNAVIGSRPEYGRSLDDIWRIVIGGRLWVATRAE</sequence>
<reference evidence="1 2" key="1">
    <citation type="submission" date="2023-08" db="EMBL/GenBank/DDBJ databases">
        <title>Black Yeasts Isolated from many extreme environments.</title>
        <authorList>
            <person name="Coleine C."/>
            <person name="Stajich J.E."/>
            <person name="Selbmann L."/>
        </authorList>
    </citation>
    <scope>NUCLEOTIDE SEQUENCE [LARGE SCALE GENOMIC DNA]</scope>
    <source>
        <strain evidence="1 2">CCFEE 5885</strain>
    </source>
</reference>
<proteinExistence type="predicted"/>
<gene>
    <name evidence="1" type="ORF">LTR24_008919</name>
</gene>
<evidence type="ECO:0000313" key="1">
    <source>
        <dbReference type="EMBL" id="KAK5079824.1"/>
    </source>
</evidence>
<dbReference type="Proteomes" id="UP001345013">
    <property type="component" value="Unassembled WGS sequence"/>
</dbReference>
<dbReference type="EMBL" id="JAVRRG010000170">
    <property type="protein sequence ID" value="KAK5079824.1"/>
    <property type="molecule type" value="Genomic_DNA"/>
</dbReference>
<accession>A0ABR0JZC5</accession>
<evidence type="ECO:0000313" key="2">
    <source>
        <dbReference type="Proteomes" id="UP001345013"/>
    </source>
</evidence>
<protein>
    <recommendedName>
        <fullName evidence="3">F-box domain-containing protein</fullName>
    </recommendedName>
</protein>
<organism evidence="1 2">
    <name type="scientific">Lithohypha guttulata</name>
    <dbReference type="NCBI Taxonomy" id="1690604"/>
    <lineage>
        <taxon>Eukaryota</taxon>
        <taxon>Fungi</taxon>
        <taxon>Dikarya</taxon>
        <taxon>Ascomycota</taxon>
        <taxon>Pezizomycotina</taxon>
        <taxon>Eurotiomycetes</taxon>
        <taxon>Chaetothyriomycetidae</taxon>
        <taxon>Chaetothyriales</taxon>
        <taxon>Trichomeriaceae</taxon>
        <taxon>Lithohypha</taxon>
    </lineage>
</organism>
<name>A0ABR0JZC5_9EURO</name>
<keyword evidence="2" id="KW-1185">Reference proteome</keyword>
<evidence type="ECO:0008006" key="3">
    <source>
        <dbReference type="Google" id="ProtNLM"/>
    </source>
</evidence>